<dbReference type="InterPro" id="IPR036641">
    <property type="entry name" value="HPT_dom_sf"/>
</dbReference>
<dbReference type="InterPro" id="IPR036890">
    <property type="entry name" value="HATPase_C_sf"/>
</dbReference>
<dbReference type="Pfam" id="PF13426">
    <property type="entry name" value="PAS_9"/>
    <property type="match status" value="1"/>
</dbReference>
<keyword evidence="5 15" id="KW-0597">Phosphoprotein</keyword>
<feature type="modified residue" description="4-aspartylphosphate" evidence="15">
    <location>
        <position position="1154"/>
    </location>
</feature>
<evidence type="ECO:0000259" key="19">
    <source>
        <dbReference type="PROSITE" id="PS50110"/>
    </source>
</evidence>
<keyword evidence="16" id="KW-0175">Coiled coil</keyword>
<dbReference type="PROSITE" id="PS50894">
    <property type="entry name" value="HPT"/>
    <property type="match status" value="1"/>
</dbReference>
<dbReference type="GO" id="GO:0005524">
    <property type="term" value="F:ATP binding"/>
    <property type="evidence" value="ECO:0007669"/>
    <property type="project" value="UniProtKB-KW"/>
</dbReference>
<dbReference type="SUPFAM" id="SSF47226">
    <property type="entry name" value="Histidine-containing phosphotransfer domain, HPT domain"/>
    <property type="match status" value="1"/>
</dbReference>
<dbReference type="Gene3D" id="1.20.120.160">
    <property type="entry name" value="HPT domain"/>
    <property type="match status" value="1"/>
</dbReference>
<dbReference type="SMART" id="SM00091">
    <property type="entry name" value="PAS"/>
    <property type="match status" value="1"/>
</dbReference>
<dbReference type="SUPFAM" id="SSF103190">
    <property type="entry name" value="Sensory domain-like"/>
    <property type="match status" value="1"/>
</dbReference>
<evidence type="ECO:0000313" key="23">
    <source>
        <dbReference type="EMBL" id="QIR14975.1"/>
    </source>
</evidence>
<evidence type="ECO:0000256" key="9">
    <source>
        <dbReference type="ARBA" id="ARBA00022777"/>
    </source>
</evidence>
<keyword evidence="12" id="KW-0902">Two-component regulatory system</keyword>
<keyword evidence="7 17" id="KW-0812">Transmembrane</keyword>
<keyword evidence="8" id="KW-0547">Nucleotide-binding</keyword>
<dbReference type="InterPro" id="IPR029151">
    <property type="entry name" value="Sensor-like_sf"/>
</dbReference>
<feature type="modified residue" description="4-aspartylphosphate" evidence="15">
    <location>
        <position position="1301"/>
    </location>
</feature>
<dbReference type="FunFam" id="3.30.565.10:FF:000010">
    <property type="entry name" value="Sensor histidine kinase RcsC"/>
    <property type="match status" value="1"/>
</dbReference>
<dbReference type="EC" id="2.7.13.3" evidence="3"/>
<feature type="modified residue" description="Phosphohistidine" evidence="14">
    <location>
        <position position="1449"/>
    </location>
</feature>
<accession>A0A6G9QLN1</accession>
<dbReference type="Pfam" id="PF03924">
    <property type="entry name" value="CHASE"/>
    <property type="match status" value="1"/>
</dbReference>
<dbReference type="SUPFAM" id="SSF47384">
    <property type="entry name" value="Homodimeric domain of signal transducing histidine kinase"/>
    <property type="match status" value="1"/>
</dbReference>
<keyword evidence="6" id="KW-0808">Transferase</keyword>
<dbReference type="InterPro" id="IPR035965">
    <property type="entry name" value="PAS-like_dom_sf"/>
</dbReference>
<dbReference type="InterPro" id="IPR048760">
    <property type="entry name" value="VP0354-like_sensor_dom"/>
</dbReference>
<evidence type="ECO:0000313" key="24">
    <source>
        <dbReference type="Proteomes" id="UP000502608"/>
    </source>
</evidence>
<dbReference type="PROSITE" id="PS50112">
    <property type="entry name" value="PAS"/>
    <property type="match status" value="1"/>
</dbReference>
<keyword evidence="9" id="KW-0418">Kinase</keyword>
<dbReference type="SUPFAM" id="SSF55874">
    <property type="entry name" value="ATPase domain of HSP90 chaperone/DNA topoisomerase II/histidine kinase"/>
    <property type="match status" value="1"/>
</dbReference>
<dbReference type="GO" id="GO:0005886">
    <property type="term" value="C:plasma membrane"/>
    <property type="evidence" value="ECO:0007669"/>
    <property type="project" value="UniProtKB-SubCell"/>
</dbReference>
<proteinExistence type="predicted"/>
<dbReference type="PANTHER" id="PTHR45339">
    <property type="entry name" value="HYBRID SIGNAL TRANSDUCTION HISTIDINE KINASE J"/>
    <property type="match status" value="1"/>
</dbReference>
<dbReference type="InterPro" id="IPR036097">
    <property type="entry name" value="HisK_dim/P_sf"/>
</dbReference>
<dbReference type="Pfam" id="PF01627">
    <property type="entry name" value="Hpt"/>
    <property type="match status" value="1"/>
</dbReference>
<dbReference type="Gene3D" id="1.10.287.130">
    <property type="match status" value="1"/>
</dbReference>
<keyword evidence="4" id="KW-1003">Cell membrane</keyword>
<dbReference type="Gene3D" id="3.30.450.350">
    <property type="entry name" value="CHASE domain"/>
    <property type="match status" value="1"/>
</dbReference>
<evidence type="ECO:0000259" key="18">
    <source>
        <dbReference type="PROSITE" id="PS50109"/>
    </source>
</evidence>
<dbReference type="GO" id="GO:0000155">
    <property type="term" value="F:phosphorelay sensor kinase activity"/>
    <property type="evidence" value="ECO:0007669"/>
    <property type="project" value="InterPro"/>
</dbReference>
<dbReference type="InterPro" id="IPR042240">
    <property type="entry name" value="CHASE_sf"/>
</dbReference>
<dbReference type="Pfam" id="PF02518">
    <property type="entry name" value="HATPase_c"/>
    <property type="match status" value="1"/>
</dbReference>
<feature type="domain" description="HPt" evidence="22">
    <location>
        <begin position="1401"/>
        <end position="1506"/>
    </location>
</feature>
<dbReference type="SMART" id="SM00387">
    <property type="entry name" value="HATPase_c"/>
    <property type="match status" value="1"/>
</dbReference>
<feature type="coiled-coil region" evidence="16">
    <location>
        <begin position="1460"/>
        <end position="1498"/>
    </location>
</feature>
<dbReference type="InterPro" id="IPR008207">
    <property type="entry name" value="Sig_transdc_His_kin_Hpt_dom"/>
</dbReference>
<dbReference type="SUPFAM" id="SSF55785">
    <property type="entry name" value="PYP-like sensor domain (PAS domain)"/>
    <property type="match status" value="1"/>
</dbReference>
<evidence type="ECO:0000256" key="15">
    <source>
        <dbReference type="PROSITE-ProRule" id="PRU00169"/>
    </source>
</evidence>
<feature type="domain" description="Histidine kinase" evidence="18">
    <location>
        <begin position="859"/>
        <end position="1084"/>
    </location>
</feature>
<dbReference type="PANTHER" id="PTHR45339:SF1">
    <property type="entry name" value="HYBRID SIGNAL TRANSDUCTION HISTIDINE KINASE J"/>
    <property type="match status" value="1"/>
</dbReference>
<keyword evidence="24" id="KW-1185">Reference proteome</keyword>
<dbReference type="InterPro" id="IPR011006">
    <property type="entry name" value="CheY-like_superfamily"/>
</dbReference>
<dbReference type="Gene3D" id="3.40.50.2300">
    <property type="match status" value="2"/>
</dbReference>
<dbReference type="Gene3D" id="3.30.565.10">
    <property type="entry name" value="Histidine kinase-like ATPase, C-terminal domain"/>
    <property type="match status" value="1"/>
</dbReference>
<dbReference type="PROSITE" id="PS50839">
    <property type="entry name" value="CHASE"/>
    <property type="match status" value="1"/>
</dbReference>
<dbReference type="Proteomes" id="UP000502608">
    <property type="component" value="Chromosome"/>
</dbReference>
<organism evidence="23 24">
    <name type="scientific">Shewanella aestuarii</name>
    <dbReference type="NCBI Taxonomy" id="1028752"/>
    <lineage>
        <taxon>Bacteria</taxon>
        <taxon>Pseudomonadati</taxon>
        <taxon>Pseudomonadota</taxon>
        <taxon>Gammaproteobacteria</taxon>
        <taxon>Alteromonadales</taxon>
        <taxon>Shewanellaceae</taxon>
        <taxon>Shewanella</taxon>
    </lineage>
</organism>
<evidence type="ECO:0000256" key="10">
    <source>
        <dbReference type="ARBA" id="ARBA00022840"/>
    </source>
</evidence>
<dbReference type="SMART" id="SM00448">
    <property type="entry name" value="REC"/>
    <property type="match status" value="2"/>
</dbReference>
<comment type="subcellular location">
    <subcellularLocation>
        <location evidence="2">Cell membrane</location>
        <topology evidence="2">Multi-pass membrane protein</topology>
    </subcellularLocation>
</comment>
<dbReference type="PROSITE" id="PS50109">
    <property type="entry name" value="HIS_KIN"/>
    <property type="match status" value="1"/>
</dbReference>
<keyword evidence="11 17" id="KW-1133">Transmembrane helix</keyword>
<feature type="domain" description="Response regulatory" evidence="19">
    <location>
        <begin position="1250"/>
        <end position="1368"/>
    </location>
</feature>
<dbReference type="InterPro" id="IPR004358">
    <property type="entry name" value="Sig_transdc_His_kin-like_C"/>
</dbReference>
<evidence type="ECO:0000256" key="4">
    <source>
        <dbReference type="ARBA" id="ARBA00022475"/>
    </source>
</evidence>
<reference evidence="23 24" key="1">
    <citation type="submission" date="2020-03" db="EMBL/GenBank/DDBJ databases">
        <title>Complete genome sequence of Shewanella sp.</title>
        <authorList>
            <person name="Kim Y.-S."/>
            <person name="Kim S.-J."/>
            <person name="Jung H.-K."/>
            <person name="Kim K.-H."/>
        </authorList>
    </citation>
    <scope>NUCLEOTIDE SEQUENCE [LARGE SCALE GENOMIC DNA]</scope>
    <source>
        <strain evidence="23 24">PN3F2</strain>
    </source>
</reference>
<evidence type="ECO:0000256" key="11">
    <source>
        <dbReference type="ARBA" id="ARBA00022989"/>
    </source>
</evidence>
<comment type="catalytic activity">
    <reaction evidence="1">
        <text>ATP + protein L-histidine = ADP + protein N-phospho-L-histidine.</text>
        <dbReference type="EC" id="2.7.13.3"/>
    </reaction>
</comment>
<keyword evidence="13 17" id="KW-0472">Membrane</keyword>
<evidence type="ECO:0000259" key="20">
    <source>
        <dbReference type="PROSITE" id="PS50112"/>
    </source>
</evidence>
<evidence type="ECO:0000256" key="6">
    <source>
        <dbReference type="ARBA" id="ARBA00022679"/>
    </source>
</evidence>
<evidence type="ECO:0000256" key="8">
    <source>
        <dbReference type="ARBA" id="ARBA00022741"/>
    </source>
</evidence>
<dbReference type="CDD" id="cd00088">
    <property type="entry name" value="HPT"/>
    <property type="match status" value="1"/>
</dbReference>
<evidence type="ECO:0000259" key="21">
    <source>
        <dbReference type="PROSITE" id="PS50839"/>
    </source>
</evidence>
<dbReference type="Gene3D" id="3.30.450.20">
    <property type="entry name" value="PAS domain"/>
    <property type="match status" value="2"/>
</dbReference>
<dbReference type="NCBIfam" id="TIGR00229">
    <property type="entry name" value="sensory_box"/>
    <property type="match status" value="1"/>
</dbReference>
<evidence type="ECO:0000256" key="16">
    <source>
        <dbReference type="SAM" id="Coils"/>
    </source>
</evidence>
<evidence type="ECO:0000256" key="7">
    <source>
        <dbReference type="ARBA" id="ARBA00022692"/>
    </source>
</evidence>
<dbReference type="SMART" id="SM01079">
    <property type="entry name" value="CHASE"/>
    <property type="match status" value="1"/>
</dbReference>
<evidence type="ECO:0000256" key="1">
    <source>
        <dbReference type="ARBA" id="ARBA00000085"/>
    </source>
</evidence>
<feature type="transmembrane region" description="Helical" evidence="17">
    <location>
        <begin position="15"/>
        <end position="34"/>
    </location>
</feature>
<evidence type="ECO:0000256" key="13">
    <source>
        <dbReference type="ARBA" id="ARBA00023136"/>
    </source>
</evidence>
<dbReference type="PRINTS" id="PR00344">
    <property type="entry name" value="BCTRLSENSOR"/>
</dbReference>
<feature type="transmembrane region" description="Helical" evidence="17">
    <location>
        <begin position="674"/>
        <end position="693"/>
    </location>
</feature>
<evidence type="ECO:0000256" key="2">
    <source>
        <dbReference type="ARBA" id="ARBA00004651"/>
    </source>
</evidence>
<dbReference type="PROSITE" id="PS50110">
    <property type="entry name" value="RESPONSE_REGULATORY"/>
    <property type="match status" value="2"/>
</dbReference>
<dbReference type="EMBL" id="CP050313">
    <property type="protein sequence ID" value="QIR14975.1"/>
    <property type="molecule type" value="Genomic_DNA"/>
</dbReference>
<dbReference type="Pfam" id="PF00072">
    <property type="entry name" value="Response_reg"/>
    <property type="match status" value="2"/>
</dbReference>
<dbReference type="InterPro" id="IPR006189">
    <property type="entry name" value="CHASE_dom"/>
</dbReference>
<dbReference type="SMART" id="SM00388">
    <property type="entry name" value="HisKA"/>
    <property type="match status" value="1"/>
</dbReference>
<dbReference type="InterPro" id="IPR003594">
    <property type="entry name" value="HATPase_dom"/>
</dbReference>
<dbReference type="InterPro" id="IPR001789">
    <property type="entry name" value="Sig_transdc_resp-reg_receiver"/>
</dbReference>
<keyword evidence="10" id="KW-0067">ATP-binding</keyword>
<evidence type="ECO:0000256" key="14">
    <source>
        <dbReference type="PROSITE-ProRule" id="PRU00110"/>
    </source>
</evidence>
<dbReference type="InterPro" id="IPR005467">
    <property type="entry name" value="His_kinase_dom"/>
</dbReference>
<evidence type="ECO:0000256" key="3">
    <source>
        <dbReference type="ARBA" id="ARBA00012438"/>
    </source>
</evidence>
<evidence type="ECO:0000259" key="22">
    <source>
        <dbReference type="PROSITE" id="PS50894"/>
    </source>
</evidence>
<feature type="domain" description="PAS" evidence="20">
    <location>
        <begin position="714"/>
        <end position="784"/>
    </location>
</feature>
<gene>
    <name evidence="23" type="ORF">HBH39_11175</name>
</gene>
<dbReference type="RefSeq" id="WP_167678279.1">
    <property type="nucleotide sequence ID" value="NZ_CP050313.1"/>
</dbReference>
<dbReference type="InterPro" id="IPR003661">
    <property type="entry name" value="HisK_dim/P_dom"/>
</dbReference>
<dbReference type="CDD" id="cd00082">
    <property type="entry name" value="HisKA"/>
    <property type="match status" value="1"/>
</dbReference>
<feature type="domain" description="CHASE" evidence="21">
    <location>
        <begin position="77"/>
        <end position="246"/>
    </location>
</feature>
<dbReference type="CDD" id="cd00130">
    <property type="entry name" value="PAS"/>
    <property type="match status" value="1"/>
</dbReference>
<evidence type="ECO:0000256" key="12">
    <source>
        <dbReference type="ARBA" id="ARBA00023012"/>
    </source>
</evidence>
<dbReference type="CDD" id="cd16922">
    <property type="entry name" value="HATPase_EvgS-ArcB-TorS-like"/>
    <property type="match status" value="1"/>
</dbReference>
<evidence type="ECO:0000256" key="17">
    <source>
        <dbReference type="SAM" id="Phobius"/>
    </source>
</evidence>
<evidence type="ECO:0000256" key="5">
    <source>
        <dbReference type="ARBA" id="ARBA00022553"/>
    </source>
</evidence>
<dbReference type="Pfam" id="PF21623">
    <property type="entry name" value="HK_sensor_dom_bact"/>
    <property type="match status" value="1"/>
</dbReference>
<feature type="transmembrane region" description="Helical" evidence="17">
    <location>
        <begin position="307"/>
        <end position="328"/>
    </location>
</feature>
<name>A0A6G9QLN1_9GAMM</name>
<feature type="transmembrane region" description="Helical" evidence="17">
    <location>
        <begin position="356"/>
        <end position="380"/>
    </location>
</feature>
<dbReference type="Pfam" id="PF00512">
    <property type="entry name" value="HisKA"/>
    <property type="match status" value="1"/>
</dbReference>
<dbReference type="CDD" id="cd17546">
    <property type="entry name" value="REC_hyHK_CKI1_RcsC-like"/>
    <property type="match status" value="2"/>
</dbReference>
<dbReference type="SUPFAM" id="SSF52172">
    <property type="entry name" value="CheY-like"/>
    <property type="match status" value="2"/>
</dbReference>
<dbReference type="InterPro" id="IPR000014">
    <property type="entry name" value="PAS"/>
</dbReference>
<sequence>MKNKIWINFNLKNSLIPIFVGIALTLIAAGMGSYDNQHNINKYLLDIADKTENLIRQRFEHYEYGLVGTKATINSIGVDNITRKQMEKYIRNRNLDHEFPGALGFGFIRRVSIDEENEFITKARADDAPNFSIRTLTPHETDRFVIQYIFPVEGNSQAVGLDIGSELNRRTAAIESAQYNRPFLTAPITLVQADNKKRMGALVLLPIYAENAKLSTPEERENAVVGWSYAPLIIDTVLDNLDFLNEDVFVSLTNKSESKPFFVNNIKNIKQYSDYVITRNINVLGQSWAMEIKLPAQYIATLKDWNIGLVIILGLVFTTLLVFTINLLRSEERESLDNIYNLSISQSFKIFLNSFIFRRTCLVVIILLTSAFVTSVWLILKNNGFELQSVLEESKQNTASVILQTASKYEEDVKFLTSSVKSQFINADKYFSSFDDFKFSKEILKQSIQDIFHSYLSANKEVYQVRFISEQDWHEFVKLQQTNEGLRIYGDNELQSKKNESYINQTLLVGEGNVFKSDINLNREYGIIEQPIRPVWRFSSPVFKPDGELLGIVIINVNADLLLNYLDTVSPKNINSYVADNKGNFLKHPIKGKAFAHEFGYSESWQQFFELEPYLWWQYPHGYEVYTHQGERFIVGKQRISLSSIDSTRYFDLYLSVSEFVFIKKVLVEVSRNFILFLFLFLLLMIIRYYVWFKQKITFQNLVNEQNELSQAKTLRKVQALLDASPDAILVIDKNGIVEMANSAAASLFGYKINQLEGESVEKFIPQKYRHEHASKLAAYVKNPQKMTMAGARNVEAIDADGNPFPVEINLNSVVIEKKLQIIASIRDVTEKINEQNKLNKALFDAESATLAKSQFLANTSHEIRTPLNAIIGLSYLLNDNELSEEKQSIVNKIILSGKSLLGIINDVLDLAKIEANSMQLDVEPLELIEFIEEIADTYALQANTKNLKFNCELAENLPVWVNADSTKLRQILVNLLGNALKFTSEGSISLCAETVSDDTEKNSNKTIVRISVTDTGIGLSDKEQALLFQPFTQVDSSTTRKYGGTGLGLSIVYELVKLMNGNIGIKSEPGEGCQFWVDIPLQILTNHQILNRDNSAVFVLIAEDDPTDADIMRRLASSLGWRSEVVSNGAELVDAYVGRYEKQLRLPDAIIVDWQMPAMDGIEAIMTLKQRLGPQQLPAVLMISSHDRKIISQHDPEKVIQECLEKPVNSSTLFNAVNEVVSKNTGNRSRVINSTRMDIIDNKWLANMCILLVDDRSLNLEVLSNILKRHGAITKEALSGEDALTCLEANPNQYDVVLMDIQMPGIGGLEATRRIRNSLGLTSLPIIALTAGALTEERKQALEAGMNDFLTKPIEPSKVIQALRMAYESYRGKEIGHDSISINVADDNWPEVVGLNIDKAKELMLGDKTLFMRVLDDLLHDFVNLMATPDNHIDNNAEARARLASQTHKLRSSAGMVGAEKLQQLAAEAEHLLRTNDEQAKETLIALSLELKALQEASMDILASWKKDEFKTLAPNDKAPLLQQELLTDLLQRLKNKDLSAIDIFDKHSESFRNVFNDKQFSEIETSIYKLDFEKVTTMLLPLIDNDE</sequence>
<protein>
    <recommendedName>
        <fullName evidence="3">histidine kinase</fullName>
        <ecNumber evidence="3">2.7.13.3</ecNumber>
    </recommendedName>
</protein>
<dbReference type="KEGG" id="saes:HBH39_11175"/>
<feature type="domain" description="Response regulatory" evidence="19">
    <location>
        <begin position="1099"/>
        <end position="1222"/>
    </location>
</feature>